<gene>
    <name evidence="1" type="ORF">V3I07_04535</name>
</gene>
<dbReference type="EMBL" id="JAZGZP010000006">
    <property type="protein sequence ID" value="MFK7000161.1"/>
    <property type="molecule type" value="Genomic_DNA"/>
</dbReference>
<evidence type="ECO:0000313" key="2">
    <source>
        <dbReference type="Proteomes" id="UP001621706"/>
    </source>
</evidence>
<keyword evidence="2" id="KW-1185">Reference proteome</keyword>
<dbReference type="RefSeq" id="WP_405333793.1">
    <property type="nucleotide sequence ID" value="NZ_JAZGZP010000006.1"/>
</dbReference>
<dbReference type="Proteomes" id="UP001621706">
    <property type="component" value="Unassembled WGS sequence"/>
</dbReference>
<comment type="caution">
    <text evidence="1">The sequence shown here is derived from an EMBL/GenBank/DDBJ whole genome shotgun (WGS) entry which is preliminary data.</text>
</comment>
<proteinExistence type="predicted"/>
<sequence>GTVTSFSSTRARVYFMRSSQSKFADDTAPANAHDTIQKLYKKLNDGNTSYAFYHKGIVNDGKGSKSTDFIDALIEINDSKIKVSDIVFNSNGVQAKTVGTPQPEGNKTRVTLEVPVFDSSTVVELMAIIKSTEANGKNKLIGASKIIPIKQLPAVNLTLIPVNGAAIPEDIETQLNALYKDAAVSFKVTKAKEYTITKNTLECGKDALLEKLSEDQDAFVKGYIKDNKPQKDEFYIFVTKGITPSRPIAGFMPRHSQFGFVFTDTAAQETKPNSNITSVMAHELGHGVFELEHPWEQYATGNKNSNTPWLMDYTAGTKLPYVHWQRISHPKFGVYVLDGSTKGEFSKCVMTPNFKIVNIEQSSIVLEPKDKNIPTGTVPGFVVIEKEKELISTKRFYYWDKDRYVNTSSLSWNSDKKVFVKIANTEPVFCVETKADDPEILFFLNLIDCPARKLFLSKSKLPVDYNTNKVLADFLASKLNASLPLECNPLDNSKLNQSLAGWTLAKDDSNVSCNIADEVVIQKQLLNIAESVNKPNNKIKDLEPIFKANITLCSMQKMEESLRFKILSKYFNEATDDSDLEISMCENTGCDYFFIKDLIKYTPENQQLNLLKKIRENNFEWIRKLYDFGSSTAGFGNDVEMNQVAEIYLEVSKWVIKYYDQLNVPLTVKQAFKFDNQPAISNYYPGMQPYILGKGNKDITLQIDNSSEINIQDTKLEFLENSRLRFYNQYMMTDLSPKIYDPNNPPSTASLYKYFDYNETYDPFEPITIICGIENQFGLEVKKEIVMPAIAAFAYQAVLQEESKEENLRQFGNAIMITTGVLATPFSGGTSLAGVLATISTVGVAVGSIDAYMTSVASADPSFKQSSFYKAWDTTYTTYSMIDGAGAVTNLAVTGYNILKLNNFAKSYNAFETAISGANTFQNSVFGERLNQLRNIFKNASTDLNLLNKGKTFSNYISKINTGFKKTFLATVLTLNLNVNATDNILQLSNNANKIETVLNLSGKTEQITDAIKSAITSKSDEIVKAFDNQSVVSIKTSPTAQAVDGKFIILNVGQDNILATLINNQIKINFVKAAVDGYHIYEYNEDKDPANNNTNPKCTFCPDKIGNTKESELCKKLEQLASNTQNSTAVHKLCAKGIDIAVLNKVLALTTAKQKVFVDDFGNVSDEVIEVLKKEESAFNAWKKYRETYTNRVICN</sequence>
<accession>A0ABW8P6Q7</accession>
<reference evidence="1 2" key="1">
    <citation type="submission" date="2024-02" db="EMBL/GenBank/DDBJ databases">
        <title>Comparative Genomic Analysis of Flavobacterium Species Causing Columnaris Disease of Freshwater Fish in Thailand: Insights into Virulence and Resistance Mechanisms.</title>
        <authorList>
            <person name="Nguyen D."/>
            <person name="Chokmangmeepisarn P."/>
            <person name="Khianchaikhan K."/>
            <person name="Morishita M."/>
            <person name="Bunnoy A."/>
            <person name="Rodkhum C."/>
        </authorList>
    </citation>
    <scope>NUCLEOTIDE SEQUENCE [LARGE SCALE GENOMIC DNA]</scope>
    <source>
        <strain evidence="1 2">CNRT2201</strain>
    </source>
</reference>
<feature type="non-terminal residue" evidence="1">
    <location>
        <position position="1"/>
    </location>
</feature>
<organism evidence="1 2">
    <name type="scientific">Flavobacterium oreochromis</name>
    <dbReference type="NCBI Taxonomy" id="2906078"/>
    <lineage>
        <taxon>Bacteria</taxon>
        <taxon>Pseudomonadati</taxon>
        <taxon>Bacteroidota</taxon>
        <taxon>Flavobacteriia</taxon>
        <taxon>Flavobacteriales</taxon>
        <taxon>Flavobacteriaceae</taxon>
        <taxon>Flavobacterium</taxon>
    </lineage>
</organism>
<name>A0ABW8P6Q7_9FLAO</name>
<evidence type="ECO:0000313" key="1">
    <source>
        <dbReference type="EMBL" id="MFK7000161.1"/>
    </source>
</evidence>
<protein>
    <submittedName>
        <fullName evidence="1">Uncharacterized protein</fullName>
    </submittedName>
</protein>